<dbReference type="InterPro" id="IPR020084">
    <property type="entry name" value="NUDIX_hydrolase_CS"/>
</dbReference>
<dbReference type="PANTHER" id="PTHR21340">
    <property type="entry name" value="DIADENOSINE 5,5-P1,P4-TETRAPHOSPHATE PYROPHOSPHOHYDROLASE MUTT"/>
    <property type="match status" value="1"/>
</dbReference>
<keyword evidence="5" id="KW-1185">Reference proteome</keyword>
<dbReference type="Gene3D" id="3.90.79.10">
    <property type="entry name" value="Nucleoside Triphosphate Pyrophosphohydrolase"/>
    <property type="match status" value="1"/>
</dbReference>
<dbReference type="InterPro" id="IPR051325">
    <property type="entry name" value="Nudix_hydrolase_domain"/>
</dbReference>
<organism evidence="4 5">
    <name type="scientific">Laceyella sediminis</name>
    <dbReference type="NCBI Taxonomy" id="573074"/>
    <lineage>
        <taxon>Bacteria</taxon>
        <taxon>Bacillati</taxon>
        <taxon>Bacillota</taxon>
        <taxon>Bacilli</taxon>
        <taxon>Bacillales</taxon>
        <taxon>Thermoactinomycetaceae</taxon>
        <taxon>Laceyella</taxon>
    </lineage>
</organism>
<dbReference type="PRINTS" id="PR00502">
    <property type="entry name" value="NUDIXFAMILY"/>
</dbReference>
<reference evidence="4 5" key="1">
    <citation type="submission" date="2018-03" db="EMBL/GenBank/DDBJ databases">
        <title>Genomic Encyclopedia of Archaeal and Bacterial Type Strains, Phase II (KMG-II): from individual species to whole genera.</title>
        <authorList>
            <person name="Goeker M."/>
        </authorList>
    </citation>
    <scope>NUCLEOTIDE SEQUENCE [LARGE SCALE GENOMIC DNA]</scope>
    <source>
        <strain evidence="4 5">RHA1</strain>
    </source>
</reference>
<name>A0ABX5ET47_9BACL</name>
<accession>A0ABX5ET47</accession>
<dbReference type="RefSeq" id="WP_022736660.1">
    <property type="nucleotide sequence ID" value="NZ_PVTZ01000001.1"/>
</dbReference>
<proteinExistence type="inferred from homology"/>
<evidence type="ECO:0000259" key="3">
    <source>
        <dbReference type="PROSITE" id="PS51462"/>
    </source>
</evidence>
<dbReference type="Proteomes" id="UP000238836">
    <property type="component" value="Unassembled WGS sequence"/>
</dbReference>
<dbReference type="Pfam" id="PF00293">
    <property type="entry name" value="NUDIX"/>
    <property type="match status" value="1"/>
</dbReference>
<dbReference type="EMBL" id="PVTZ01000001">
    <property type="protein sequence ID" value="PRZ17142.1"/>
    <property type="molecule type" value="Genomic_DNA"/>
</dbReference>
<evidence type="ECO:0000313" key="5">
    <source>
        <dbReference type="Proteomes" id="UP000238836"/>
    </source>
</evidence>
<protein>
    <submittedName>
        <fullName evidence="4">NUDIX domain-containing protein</fullName>
    </submittedName>
</protein>
<dbReference type="PANTHER" id="PTHR21340:SF0">
    <property type="entry name" value="BIS(5'-NUCLEOSYL)-TETRAPHOSPHATASE [ASYMMETRICAL]"/>
    <property type="match status" value="1"/>
</dbReference>
<feature type="domain" description="Nudix hydrolase" evidence="3">
    <location>
        <begin position="1"/>
        <end position="138"/>
    </location>
</feature>
<gene>
    <name evidence="4" type="ORF">CLV36_101238</name>
</gene>
<comment type="caution">
    <text evidence="4">The sequence shown here is derived from an EMBL/GenBank/DDBJ whole genome shotgun (WGS) entry which is preliminary data.</text>
</comment>
<evidence type="ECO:0000256" key="1">
    <source>
        <dbReference type="ARBA" id="ARBA00022801"/>
    </source>
</evidence>
<dbReference type="InterPro" id="IPR015797">
    <property type="entry name" value="NUDIX_hydrolase-like_dom_sf"/>
</dbReference>
<comment type="similarity">
    <text evidence="2">Belongs to the Nudix hydrolase family.</text>
</comment>
<dbReference type="CDD" id="cd03673">
    <property type="entry name" value="NUDIX_Ap6A_hydrolase"/>
    <property type="match status" value="1"/>
</dbReference>
<dbReference type="InterPro" id="IPR000086">
    <property type="entry name" value="NUDIX_hydrolase_dom"/>
</dbReference>
<keyword evidence="1 2" id="KW-0378">Hydrolase</keyword>
<dbReference type="PROSITE" id="PS51462">
    <property type="entry name" value="NUDIX"/>
    <property type="match status" value="1"/>
</dbReference>
<sequence>MKEISAGGVVYRERPHGLEVLMIEDRFGRWTLPKGKKEAGETDEETALREILEETGIKGKIVSFLQTITYAYTHEEHGTVEKTVHYYLVRAISGEETPQLAEINGVVWCSLAEAWEKQTTMGYDNNDEVLKSALDKLESMRKDGEQG</sequence>
<evidence type="ECO:0000313" key="4">
    <source>
        <dbReference type="EMBL" id="PRZ17142.1"/>
    </source>
</evidence>
<dbReference type="InterPro" id="IPR020476">
    <property type="entry name" value="Nudix_hydrolase"/>
</dbReference>
<dbReference type="SUPFAM" id="SSF55811">
    <property type="entry name" value="Nudix"/>
    <property type="match status" value="1"/>
</dbReference>
<dbReference type="PROSITE" id="PS00893">
    <property type="entry name" value="NUDIX_BOX"/>
    <property type="match status" value="1"/>
</dbReference>
<evidence type="ECO:0000256" key="2">
    <source>
        <dbReference type="RuleBase" id="RU003476"/>
    </source>
</evidence>